<reference evidence="2" key="1">
    <citation type="journal article" date="2021" name="PeerJ">
        <title>Extensive microbial diversity within the chicken gut microbiome revealed by metagenomics and culture.</title>
        <authorList>
            <person name="Gilroy R."/>
            <person name="Ravi A."/>
            <person name="Getino M."/>
            <person name="Pursley I."/>
            <person name="Horton D.L."/>
            <person name="Alikhan N.F."/>
            <person name="Baker D."/>
            <person name="Gharbi K."/>
            <person name="Hall N."/>
            <person name="Watson M."/>
            <person name="Adriaenssens E.M."/>
            <person name="Foster-Nyarko E."/>
            <person name="Jarju S."/>
            <person name="Secka A."/>
            <person name="Antonio M."/>
            <person name="Oren A."/>
            <person name="Chaudhuri R.R."/>
            <person name="La Ragione R."/>
            <person name="Hildebrand F."/>
            <person name="Pallen M.J."/>
        </authorList>
    </citation>
    <scope>NUCLEOTIDE SEQUENCE</scope>
    <source>
        <strain evidence="2">USAMLcec3-2134</strain>
    </source>
</reference>
<sequence length="841" mass="93210">MKRAIIKLSVFAGVFLISLVVISFFMNQGNRDMTGQMGAATLPTVAIRCGEMQINPMYGYCQEMEAAGMRESITPVGGQRQVRAVIETYGQKIVSAGFEVRSVDGQRLVEKTELTGLEQNGTQLLADFRLKDLIEEGREYSLIFLLTLEDGREVRYYTRIVQADYALEEKLAFIAGFSDATLTTGGDGKPMGEYASKLEPNAEGDNSTLARVDIHSTAAQVAWAGVDVEKESETKIVIREIAPQTASAELSYLVSYPKDGERVYAQVEEYFRVRYTGDTMYLLNYERTAEQIFAETSRSFSSGDIDLGVASSDVVLEESDGGTVLAFSQAGALYSYNGANSSLARLFSFYDSDRDDARTQNDSHGFRILHVDETGNVLFLVHGYMNRGRHEGYCGIQVCYYSSTMNVTEELAFLPYTKSADILAAEMENLSFANGKNDLYLMLDGNIYRVGLEDLSSEIVARGLDEDGYRVSEDGSMLVWEEIGQGDFARALVLMNLNSGESVSIEAGDGNFIRPLGFMGEDLIYGVARQEDIREDDLGYTVFPMFRVEIRDFNGEIFKTWQQDGYYITGCAIEGNQINLERVSAASGELAEAGAEQILYSDEIAEKHNGVETAATEALENIVHISLRSQADSRKVKILTPGEVLFEGSREVVLEKADHPERYYVYGRHGAVDILSSPSAAARLAYENLGTVAAEDGSYVMKRDRLHTSNQIMAIQGTSAEAGKSSLAVCLDAIFSFEGLMRDSQHLLDQGMDVLAILEQNLEERRILDLRGCSLDIVLYYPDREIPVLAVQNDGSAVLITGFNEQNVVLMNPQTGTVYKMGMNDARDWFEENGNRFIAYW</sequence>
<evidence type="ECO:0000256" key="1">
    <source>
        <dbReference type="SAM" id="Phobius"/>
    </source>
</evidence>
<keyword evidence="1" id="KW-0472">Membrane</keyword>
<organism evidence="2 3">
    <name type="scientific">Candidatus Eisenbergiella merdigallinarum</name>
    <dbReference type="NCBI Taxonomy" id="2838552"/>
    <lineage>
        <taxon>Bacteria</taxon>
        <taxon>Bacillati</taxon>
        <taxon>Bacillota</taxon>
        <taxon>Clostridia</taxon>
        <taxon>Lachnospirales</taxon>
        <taxon>Lachnospiraceae</taxon>
        <taxon>Eisenbergiella</taxon>
    </lineage>
</organism>
<evidence type="ECO:0008006" key="4">
    <source>
        <dbReference type="Google" id="ProtNLM"/>
    </source>
</evidence>
<dbReference type="AlphaFoldDB" id="A0A9D2MQ25"/>
<accession>A0A9D2MQ25</accession>
<evidence type="ECO:0000313" key="2">
    <source>
        <dbReference type="EMBL" id="HJB90868.1"/>
    </source>
</evidence>
<keyword evidence="1" id="KW-1133">Transmembrane helix</keyword>
<comment type="caution">
    <text evidence="2">The sequence shown here is derived from an EMBL/GenBank/DDBJ whole genome shotgun (WGS) entry which is preliminary data.</text>
</comment>
<protein>
    <recommendedName>
        <fullName evidence="4">Peptidase C39 domain-containing protein</fullName>
    </recommendedName>
</protein>
<feature type="transmembrane region" description="Helical" evidence="1">
    <location>
        <begin position="5"/>
        <end position="26"/>
    </location>
</feature>
<dbReference type="EMBL" id="DWXE01000017">
    <property type="protein sequence ID" value="HJB90868.1"/>
    <property type="molecule type" value="Genomic_DNA"/>
</dbReference>
<gene>
    <name evidence="2" type="ORF">H9763_05295</name>
</gene>
<keyword evidence="1" id="KW-0812">Transmembrane</keyword>
<reference evidence="2" key="2">
    <citation type="submission" date="2021-04" db="EMBL/GenBank/DDBJ databases">
        <authorList>
            <person name="Gilroy R."/>
        </authorList>
    </citation>
    <scope>NUCLEOTIDE SEQUENCE</scope>
    <source>
        <strain evidence="2">USAMLcec3-2134</strain>
    </source>
</reference>
<name>A0A9D2MQ25_9FIRM</name>
<proteinExistence type="predicted"/>
<dbReference type="Proteomes" id="UP000886883">
    <property type="component" value="Unassembled WGS sequence"/>
</dbReference>
<evidence type="ECO:0000313" key="3">
    <source>
        <dbReference type="Proteomes" id="UP000886883"/>
    </source>
</evidence>